<name>A0A7W9PMS5_9NOCA</name>
<dbReference type="Proteomes" id="UP000540412">
    <property type="component" value="Unassembled WGS sequence"/>
</dbReference>
<dbReference type="RefSeq" id="WP_040751621.1">
    <property type="nucleotide sequence ID" value="NZ_JACHIT010000002.1"/>
</dbReference>
<accession>A0A7W9PMS5</accession>
<dbReference type="EMBL" id="JACHIT010000002">
    <property type="protein sequence ID" value="MBB5918927.1"/>
    <property type="molecule type" value="Genomic_DNA"/>
</dbReference>
<gene>
    <name evidence="1" type="ORF">BJY24_007839</name>
</gene>
<protein>
    <submittedName>
        <fullName evidence="1">Uncharacterized protein</fullName>
    </submittedName>
</protein>
<evidence type="ECO:0000313" key="2">
    <source>
        <dbReference type="Proteomes" id="UP000540412"/>
    </source>
</evidence>
<sequence length="91" mass="10336">MTTVAPDLTDALQMPRRCRLCTTATVYAPKWCCAACFHELDSELQRRVREVADLPLTDPRKADVIADCLRWWATPLHRARPDRGARKAKTG</sequence>
<organism evidence="1 2">
    <name type="scientific">Nocardia transvalensis</name>
    <dbReference type="NCBI Taxonomy" id="37333"/>
    <lineage>
        <taxon>Bacteria</taxon>
        <taxon>Bacillati</taxon>
        <taxon>Actinomycetota</taxon>
        <taxon>Actinomycetes</taxon>
        <taxon>Mycobacteriales</taxon>
        <taxon>Nocardiaceae</taxon>
        <taxon>Nocardia</taxon>
    </lineage>
</organism>
<evidence type="ECO:0000313" key="1">
    <source>
        <dbReference type="EMBL" id="MBB5918927.1"/>
    </source>
</evidence>
<dbReference type="AlphaFoldDB" id="A0A7W9PMS5"/>
<reference evidence="1 2" key="1">
    <citation type="submission" date="2020-08" db="EMBL/GenBank/DDBJ databases">
        <title>Sequencing the genomes of 1000 actinobacteria strains.</title>
        <authorList>
            <person name="Klenk H.-P."/>
        </authorList>
    </citation>
    <scope>NUCLEOTIDE SEQUENCE [LARGE SCALE GENOMIC DNA]</scope>
    <source>
        <strain evidence="1 2">DSM 43582</strain>
    </source>
</reference>
<keyword evidence="2" id="KW-1185">Reference proteome</keyword>
<proteinExistence type="predicted"/>
<comment type="caution">
    <text evidence="1">The sequence shown here is derived from an EMBL/GenBank/DDBJ whole genome shotgun (WGS) entry which is preliminary data.</text>
</comment>